<dbReference type="AlphaFoldDB" id="A0AAD1M808"/>
<evidence type="ECO:0000313" key="1">
    <source>
        <dbReference type="EMBL" id="BBX03019.1"/>
    </source>
</evidence>
<proteinExistence type="predicted"/>
<sequence>MGRPDIGSHSVLPIGGPAHVAAVTLFAGTADIGAKPLVHVEPRIRLSEGQPVMTTQGWDMIRELIAAAAIAGAALSAAPIAGADDLKYPDTSARYPSDVPGMNYEAHLTAPCTNLDRFTFGRGPGGEVLQCRWIANQWPPVYTGFWVATYELFGVQETGAPCPKPQAAAQHPDGRPMLCLGARGWQPGIFTREGFFPV</sequence>
<dbReference type="KEGG" id="mmor:MMOR_39550"/>
<dbReference type="Proteomes" id="UP000466681">
    <property type="component" value="Chromosome"/>
</dbReference>
<accession>A0AAD1M808</accession>
<name>A0AAD1M808_9MYCO</name>
<gene>
    <name evidence="1" type="ORF">MMOR_39550</name>
</gene>
<reference evidence="1 2" key="1">
    <citation type="journal article" date="2019" name="Emerg. Microbes Infect.">
        <title>Comprehensive subspecies identification of 175 nontuberculous mycobacteria species based on 7547 genomic profiles.</title>
        <authorList>
            <person name="Matsumoto Y."/>
            <person name="Kinjo T."/>
            <person name="Motooka D."/>
            <person name="Nabeya D."/>
            <person name="Jung N."/>
            <person name="Uechi K."/>
            <person name="Horii T."/>
            <person name="Iida T."/>
            <person name="Fujita J."/>
            <person name="Nakamura S."/>
        </authorList>
    </citation>
    <scope>NUCLEOTIDE SEQUENCE [LARGE SCALE GENOMIC DNA]</scope>
    <source>
        <strain evidence="1 2">JCM 6375</strain>
    </source>
</reference>
<organism evidence="1 2">
    <name type="scientific">Mycolicibacterium moriokaense</name>
    <dbReference type="NCBI Taxonomy" id="39691"/>
    <lineage>
        <taxon>Bacteria</taxon>
        <taxon>Bacillati</taxon>
        <taxon>Actinomycetota</taxon>
        <taxon>Actinomycetes</taxon>
        <taxon>Mycobacteriales</taxon>
        <taxon>Mycobacteriaceae</taxon>
        <taxon>Mycolicibacterium</taxon>
    </lineage>
</organism>
<protein>
    <submittedName>
        <fullName evidence="1">Uncharacterized protein</fullName>
    </submittedName>
</protein>
<evidence type="ECO:0000313" key="2">
    <source>
        <dbReference type="Proteomes" id="UP000466681"/>
    </source>
</evidence>
<keyword evidence="2" id="KW-1185">Reference proteome</keyword>
<dbReference type="EMBL" id="AP022560">
    <property type="protein sequence ID" value="BBX03019.1"/>
    <property type="molecule type" value="Genomic_DNA"/>
</dbReference>